<accession>A0A5J9VKA0</accession>
<gene>
    <name evidence="2" type="ORF">EJB05_18782</name>
</gene>
<keyword evidence="3" id="KW-1185">Reference proteome</keyword>
<evidence type="ECO:0000313" key="2">
    <source>
        <dbReference type="EMBL" id="TVU36832.1"/>
    </source>
</evidence>
<proteinExistence type="predicted"/>
<comment type="caution">
    <text evidence="2">The sequence shown here is derived from an EMBL/GenBank/DDBJ whole genome shotgun (WGS) entry which is preliminary data.</text>
</comment>
<reference evidence="2 3" key="1">
    <citation type="journal article" date="2019" name="Sci. Rep.">
        <title>A high-quality genome of Eragrostis curvula grass provides insights into Poaceae evolution and supports new strategies to enhance forage quality.</title>
        <authorList>
            <person name="Carballo J."/>
            <person name="Santos B.A.C.M."/>
            <person name="Zappacosta D."/>
            <person name="Garbus I."/>
            <person name="Selva J.P."/>
            <person name="Gallo C.A."/>
            <person name="Diaz A."/>
            <person name="Albertini E."/>
            <person name="Caccamo M."/>
            <person name="Echenique V."/>
        </authorList>
    </citation>
    <scope>NUCLEOTIDE SEQUENCE [LARGE SCALE GENOMIC DNA]</scope>
    <source>
        <strain evidence="3">cv. Victoria</strain>
        <tissue evidence="2">Leaf</tissue>
    </source>
</reference>
<dbReference type="Proteomes" id="UP000324897">
    <property type="component" value="Unassembled WGS sequence"/>
</dbReference>
<dbReference type="Gramene" id="TVU36832">
    <property type="protein sequence ID" value="TVU36832"/>
    <property type="gene ID" value="EJB05_18782"/>
</dbReference>
<organism evidence="2 3">
    <name type="scientific">Eragrostis curvula</name>
    <name type="common">weeping love grass</name>
    <dbReference type="NCBI Taxonomy" id="38414"/>
    <lineage>
        <taxon>Eukaryota</taxon>
        <taxon>Viridiplantae</taxon>
        <taxon>Streptophyta</taxon>
        <taxon>Embryophyta</taxon>
        <taxon>Tracheophyta</taxon>
        <taxon>Spermatophyta</taxon>
        <taxon>Magnoliopsida</taxon>
        <taxon>Liliopsida</taxon>
        <taxon>Poales</taxon>
        <taxon>Poaceae</taxon>
        <taxon>PACMAD clade</taxon>
        <taxon>Chloridoideae</taxon>
        <taxon>Eragrostideae</taxon>
        <taxon>Eragrostidinae</taxon>
        <taxon>Eragrostis</taxon>
    </lineage>
</organism>
<dbReference type="EMBL" id="RWGY01000009">
    <property type="protein sequence ID" value="TVU36832.1"/>
    <property type="molecule type" value="Genomic_DNA"/>
</dbReference>
<evidence type="ECO:0000313" key="3">
    <source>
        <dbReference type="Proteomes" id="UP000324897"/>
    </source>
</evidence>
<feature type="region of interest" description="Disordered" evidence="1">
    <location>
        <begin position="180"/>
        <end position="202"/>
    </location>
</feature>
<name>A0A5J9VKA0_9POAL</name>
<sequence>MDNAAHRKLAGYLRAVLSIPSGNGVEAEAASIPLLSPCSLSACGAVPLAPLPEDGPQPRSKWWACGGGGSVVRMLRTLVANRCVDVEGRVLRVATRRTMDEAVVEARAVVLLDVYLPVAAWSGWQFPRSRTAAAALFKHVRLLPHAAKSQRMHQASNIRVSGFFVVVTVSDIIKPPALPGQAAPSHVNDPASPCPQRTHKQKGLWQLQLGC</sequence>
<evidence type="ECO:0000256" key="1">
    <source>
        <dbReference type="SAM" id="MobiDB-lite"/>
    </source>
</evidence>
<dbReference type="AlphaFoldDB" id="A0A5J9VKA0"/>
<dbReference type="OrthoDB" id="448448at2759"/>
<protein>
    <submittedName>
        <fullName evidence="2">Uncharacterized protein</fullName>
    </submittedName>
</protein>